<dbReference type="EMBL" id="CP003984">
    <property type="protein sequence ID" value="AII87918.1"/>
    <property type="molecule type" value="Genomic_DNA"/>
</dbReference>
<dbReference type="SUPFAM" id="SSF75516">
    <property type="entry name" value="Pheromone-binding domain of LuxR-like quorum-sensing transcription factors"/>
    <property type="match status" value="1"/>
</dbReference>
<evidence type="ECO:0000256" key="1">
    <source>
        <dbReference type="ARBA" id="ARBA00023015"/>
    </source>
</evidence>
<dbReference type="InterPro" id="IPR016032">
    <property type="entry name" value="Sig_transdc_resp-reg_C-effctor"/>
</dbReference>
<dbReference type="SUPFAM" id="SSF46894">
    <property type="entry name" value="C-terminal effector domain of the bipartite response regulators"/>
    <property type="match status" value="1"/>
</dbReference>
<keyword evidence="6" id="KW-1185">Reference proteome</keyword>
<dbReference type="Gene3D" id="1.10.10.10">
    <property type="entry name" value="Winged helix-like DNA-binding domain superfamily/Winged helix DNA-binding domain"/>
    <property type="match status" value="1"/>
</dbReference>
<dbReference type="InterPro" id="IPR036388">
    <property type="entry name" value="WH-like_DNA-bd_sf"/>
</dbReference>
<dbReference type="GO" id="GO:0006355">
    <property type="term" value="P:regulation of DNA-templated transcription"/>
    <property type="evidence" value="ECO:0007669"/>
    <property type="project" value="InterPro"/>
</dbReference>
<keyword evidence="3" id="KW-0804">Transcription</keyword>
<protein>
    <submittedName>
        <fullName evidence="5">HTH-type transcriptional regulator, LuxR family</fullName>
    </submittedName>
</protein>
<accession>A0AAN0RKJ6</accession>
<dbReference type="Pfam" id="PF03472">
    <property type="entry name" value="Autoind_bind"/>
    <property type="match status" value="1"/>
</dbReference>
<dbReference type="InterPro" id="IPR036693">
    <property type="entry name" value="TF_LuxR_autoind-bd_dom_sf"/>
</dbReference>
<dbReference type="Gene3D" id="3.30.450.80">
    <property type="entry name" value="Transcription factor LuxR-like, autoinducer-binding domain"/>
    <property type="match status" value="1"/>
</dbReference>
<evidence type="ECO:0000256" key="2">
    <source>
        <dbReference type="ARBA" id="ARBA00023125"/>
    </source>
</evidence>
<gene>
    <name evidence="5" type="ORF">RCA23_c23960</name>
</gene>
<evidence type="ECO:0000256" key="3">
    <source>
        <dbReference type="ARBA" id="ARBA00023163"/>
    </source>
</evidence>
<dbReference type="SMART" id="SM00421">
    <property type="entry name" value="HTH_LUXR"/>
    <property type="match status" value="1"/>
</dbReference>
<dbReference type="GO" id="GO:0003677">
    <property type="term" value="F:DNA binding"/>
    <property type="evidence" value="ECO:0007669"/>
    <property type="project" value="UniProtKB-KW"/>
</dbReference>
<evidence type="ECO:0000259" key="4">
    <source>
        <dbReference type="SMART" id="SM00421"/>
    </source>
</evidence>
<feature type="domain" description="HTH luxR-type" evidence="4">
    <location>
        <begin position="140"/>
        <end position="197"/>
    </location>
</feature>
<dbReference type="InterPro" id="IPR000792">
    <property type="entry name" value="Tscrpt_reg_LuxR_C"/>
</dbReference>
<dbReference type="InterPro" id="IPR005143">
    <property type="entry name" value="TF_LuxR_autoind-bd_dom"/>
</dbReference>
<dbReference type="AlphaFoldDB" id="A0AAN0RKJ6"/>
<dbReference type="RefSeq" id="WP_044050546.1">
    <property type="nucleotide sequence ID" value="NZ_CP003984.1"/>
</dbReference>
<sequence>MVWDYSFERECVELKRLAPAGYHIGLHIKDTTPLHRLLDYPASWVAHYTAQAYALRDPVVAWGLSEVGCLRWSAITLPDPFDILGQARAHGLVYGATVSTGPLDARTIGRVARPDRELTDEELAQAEVLITDLHRRLMPPRPLTPAQVEALRLIAKGYRYADAADALQISQSALKARITAARQHLRARTTAEAIQRAASYDLI</sequence>
<dbReference type="KEGG" id="ptp:RCA23_c23960"/>
<keyword evidence="2" id="KW-0238">DNA-binding</keyword>
<proteinExistence type="predicted"/>
<name>A0AAN0RKJ6_9RHOB</name>
<evidence type="ECO:0000313" key="6">
    <source>
        <dbReference type="Proteomes" id="UP000028680"/>
    </source>
</evidence>
<evidence type="ECO:0000313" key="5">
    <source>
        <dbReference type="EMBL" id="AII87918.1"/>
    </source>
</evidence>
<keyword evidence="1" id="KW-0805">Transcription regulation</keyword>
<reference evidence="5 6" key="1">
    <citation type="journal article" date="2014" name="ISME J.">
        <title>Adaptation of an abundant Roseobacter RCA organism to pelagic systems revealed by genomic and transcriptomic analyses.</title>
        <authorList>
            <person name="Voget S."/>
            <person name="Wemheuer B."/>
            <person name="Brinkhoff T."/>
            <person name="Vollmers J."/>
            <person name="Dietrich S."/>
            <person name="Giebel H.A."/>
            <person name="Beardsley C."/>
            <person name="Sardemann C."/>
            <person name="Bakenhus I."/>
            <person name="Billerbeck S."/>
            <person name="Daniel R."/>
            <person name="Simon M."/>
        </authorList>
    </citation>
    <scope>NUCLEOTIDE SEQUENCE [LARGE SCALE GENOMIC DNA]</scope>
    <source>
        <strain evidence="5 6">RCA23</strain>
    </source>
</reference>
<organism evidence="5 6">
    <name type="scientific">Planktomarina temperata RCA23</name>
    <dbReference type="NCBI Taxonomy" id="666509"/>
    <lineage>
        <taxon>Bacteria</taxon>
        <taxon>Pseudomonadati</taxon>
        <taxon>Pseudomonadota</taxon>
        <taxon>Alphaproteobacteria</taxon>
        <taxon>Rhodobacterales</taxon>
        <taxon>Paracoccaceae</taxon>
        <taxon>Planktomarina</taxon>
    </lineage>
</organism>
<dbReference type="Proteomes" id="UP000028680">
    <property type="component" value="Chromosome"/>
</dbReference>